<dbReference type="Gene3D" id="3.40.630.10">
    <property type="entry name" value="Zn peptidases"/>
    <property type="match status" value="1"/>
</dbReference>
<feature type="binding site" evidence="8">
    <location>
        <position position="312"/>
    </location>
    <ligand>
        <name>Zn(2+)</name>
        <dbReference type="ChEBI" id="CHEBI:29105"/>
        <label>2</label>
    </ligand>
</feature>
<dbReference type="GO" id="GO:0046872">
    <property type="term" value="F:metal ion binding"/>
    <property type="evidence" value="ECO:0007669"/>
    <property type="project" value="UniProtKB-UniRule"/>
</dbReference>
<dbReference type="PANTHER" id="PTHR32481">
    <property type="entry name" value="AMINOPEPTIDASE"/>
    <property type="match status" value="1"/>
</dbReference>
<feature type="active site" description="Proton acceptor" evidence="7">
    <location>
        <position position="202"/>
    </location>
</feature>
<organism evidence="9 10">
    <name type="scientific">Companilactobacillus futsaii</name>
    <dbReference type="NCBI Taxonomy" id="938155"/>
    <lineage>
        <taxon>Bacteria</taxon>
        <taxon>Bacillati</taxon>
        <taxon>Bacillota</taxon>
        <taxon>Bacilli</taxon>
        <taxon>Lactobacillales</taxon>
        <taxon>Lactobacillaceae</taxon>
        <taxon>Companilactobacillus</taxon>
    </lineage>
</organism>
<accession>A0A5B7T1K6</accession>
<feature type="binding site" evidence="8">
    <location>
        <position position="65"/>
    </location>
    <ligand>
        <name>Zn(2+)</name>
        <dbReference type="ChEBI" id="CHEBI:29105"/>
        <label>1</label>
    </ligand>
</feature>
<gene>
    <name evidence="9" type="ORF">FG051_11200</name>
</gene>
<dbReference type="Gene3D" id="2.40.30.40">
    <property type="entry name" value="Peptidase M42, domain 2"/>
    <property type="match status" value="1"/>
</dbReference>
<evidence type="ECO:0000256" key="4">
    <source>
        <dbReference type="ARBA" id="ARBA00022723"/>
    </source>
</evidence>
<evidence type="ECO:0000256" key="8">
    <source>
        <dbReference type="PIRSR" id="PIRSR001123-2"/>
    </source>
</evidence>
<keyword evidence="4 8" id="KW-0479">Metal-binding</keyword>
<dbReference type="GO" id="GO:0004177">
    <property type="term" value="F:aminopeptidase activity"/>
    <property type="evidence" value="ECO:0007669"/>
    <property type="project" value="UniProtKB-UniRule"/>
</dbReference>
<feature type="binding site" evidence="8">
    <location>
        <position position="225"/>
    </location>
    <ligand>
        <name>Zn(2+)</name>
        <dbReference type="ChEBI" id="CHEBI:29105"/>
        <label>1</label>
    </ligand>
</feature>
<dbReference type="PIRSF" id="PIRSF001123">
    <property type="entry name" value="PepA_GA"/>
    <property type="match status" value="1"/>
</dbReference>
<protein>
    <submittedName>
        <fullName evidence="9">Aminopeptidase</fullName>
        <ecNumber evidence="9">3.4.11.-</ecNumber>
    </submittedName>
</protein>
<reference evidence="9 10" key="1">
    <citation type="submission" date="2019-05" db="EMBL/GenBank/DDBJ databases">
        <title>Genome Sequence of Lactobacillus futsaii Y97, a Potential Probiotic Strain Isolated from the Futsai of Taiwan.</title>
        <authorList>
            <person name="Du X."/>
        </authorList>
    </citation>
    <scope>NUCLEOTIDE SEQUENCE [LARGE SCALE GENOMIC DNA]</scope>
    <source>
        <strain evidence="9 10">Y97</strain>
    </source>
</reference>
<dbReference type="CDD" id="cd05656">
    <property type="entry name" value="M42_Frv"/>
    <property type="match status" value="1"/>
</dbReference>
<dbReference type="GO" id="GO:0006508">
    <property type="term" value="P:proteolysis"/>
    <property type="evidence" value="ECO:0007669"/>
    <property type="project" value="UniProtKB-KW"/>
</dbReference>
<comment type="cofactor">
    <cofactor evidence="8">
        <name>a divalent metal cation</name>
        <dbReference type="ChEBI" id="CHEBI:60240"/>
    </cofactor>
    <text evidence="8">Binds 2 divalent metal cations per subunit.</text>
</comment>
<dbReference type="SUPFAM" id="SSF101821">
    <property type="entry name" value="Aminopeptidase/glucanase lid domain"/>
    <property type="match status" value="1"/>
</dbReference>
<dbReference type="InterPro" id="IPR008007">
    <property type="entry name" value="Peptidase_M42"/>
</dbReference>
<dbReference type="AlphaFoldDB" id="A0A5B7T1K6"/>
<keyword evidence="3" id="KW-0645">Protease</keyword>
<dbReference type="InterPro" id="IPR023367">
    <property type="entry name" value="Peptidase_M42_dom2"/>
</dbReference>
<dbReference type="STRING" id="1423818.FC88_GL002349"/>
<evidence type="ECO:0000256" key="3">
    <source>
        <dbReference type="ARBA" id="ARBA00022670"/>
    </source>
</evidence>
<comment type="similarity">
    <text evidence="1 6">Belongs to the peptidase M42 family.</text>
</comment>
<keyword evidence="5 9" id="KW-0378">Hydrolase</keyword>
<dbReference type="PANTHER" id="PTHR32481:SF0">
    <property type="entry name" value="AMINOPEPTIDASE YPDE-RELATED"/>
    <property type="match status" value="1"/>
</dbReference>
<dbReference type="SUPFAM" id="SSF53187">
    <property type="entry name" value="Zn-dependent exopeptidases"/>
    <property type="match status" value="1"/>
</dbReference>
<evidence type="ECO:0000256" key="7">
    <source>
        <dbReference type="PIRSR" id="PIRSR001123-1"/>
    </source>
</evidence>
<dbReference type="InterPro" id="IPR051464">
    <property type="entry name" value="Peptidase_M42_aminopept"/>
</dbReference>
<evidence type="ECO:0000313" key="10">
    <source>
        <dbReference type="Proteomes" id="UP000310673"/>
    </source>
</evidence>
<evidence type="ECO:0000256" key="6">
    <source>
        <dbReference type="PIRNR" id="PIRNR001123"/>
    </source>
</evidence>
<proteinExistence type="inferred from homology"/>
<keyword evidence="2 9" id="KW-0031">Aminopeptidase</keyword>
<feature type="binding site" evidence="8">
    <location>
        <position position="203"/>
    </location>
    <ligand>
        <name>Zn(2+)</name>
        <dbReference type="ChEBI" id="CHEBI:29105"/>
        <label>2</label>
    </ligand>
</feature>
<dbReference type="KEGG" id="lft:FG051_11200"/>
<dbReference type="Proteomes" id="UP000310673">
    <property type="component" value="Chromosome"/>
</dbReference>
<feature type="binding site" evidence="8">
    <location>
        <position position="170"/>
    </location>
    <ligand>
        <name>Zn(2+)</name>
        <dbReference type="ChEBI" id="CHEBI:29105"/>
        <label>1</label>
    </ligand>
</feature>
<dbReference type="EMBL" id="CP040736">
    <property type="protein sequence ID" value="QCX25623.1"/>
    <property type="molecule type" value="Genomic_DNA"/>
</dbReference>
<evidence type="ECO:0000313" key="9">
    <source>
        <dbReference type="EMBL" id="QCX25623.1"/>
    </source>
</evidence>
<evidence type="ECO:0000256" key="2">
    <source>
        <dbReference type="ARBA" id="ARBA00022438"/>
    </source>
</evidence>
<dbReference type="RefSeq" id="WP_057811883.1">
    <property type="nucleotide sequence ID" value="NZ_CP040736.1"/>
</dbReference>
<feature type="binding site" evidence="8">
    <location>
        <position position="170"/>
    </location>
    <ligand>
        <name>Zn(2+)</name>
        <dbReference type="ChEBI" id="CHEBI:29105"/>
        <label>2</label>
    </ligand>
</feature>
<dbReference type="EC" id="3.4.11.-" evidence="9"/>
<name>A0A5B7T1K6_9LACO</name>
<dbReference type="NCBIfam" id="NF007421">
    <property type="entry name" value="PRK09961.1"/>
    <property type="match status" value="1"/>
</dbReference>
<evidence type="ECO:0000256" key="1">
    <source>
        <dbReference type="ARBA" id="ARBA00006272"/>
    </source>
</evidence>
<sequence>MSVDVKVLERLSNADGIVSCEDEVRDILRDTLAKYCDETIYDGLGSMICIQKGTGKGPKVAIAAHMDEVGFMVRSITDGGLIMLIVVGGVKTDTLAFQRLRLTTEDGKKLNGLVAGKYEKTADSQMYFDIGAKTKQDVLNLGINVGDMLSFGTEFESTNLPDTYMGKAMDDRYGCFALVEIAKAMQNIEHENDIYYIGTYGEEVGLRGAKTSAQMIKPDIYFTIDVATYPNQFRTDNTNNRQMGKGPMLTHFDRTMAPNKKLVSLVRNTATKYDLPLQYDMFNNGGTDSGEAHKVGKGIATVTTCLPCRYGHCAASIVDVNDIDNIAKLYTKILPQVTQEKIDANCKNKLATLEK</sequence>
<dbReference type="Pfam" id="PF05343">
    <property type="entry name" value="Peptidase_M42"/>
    <property type="match status" value="1"/>
</dbReference>
<evidence type="ECO:0000256" key="5">
    <source>
        <dbReference type="ARBA" id="ARBA00022801"/>
    </source>
</evidence>